<name>E3BLC0_9VIBR</name>
<dbReference type="CDD" id="cd19531">
    <property type="entry name" value="LCL_NRPS-like"/>
    <property type="match status" value="2"/>
</dbReference>
<keyword evidence="2" id="KW-0596">Phosphopantetheine</keyword>
<comment type="cofactor">
    <cofactor evidence="1">
        <name>pantetheine 4'-phosphate</name>
        <dbReference type="ChEBI" id="CHEBI:47942"/>
    </cofactor>
</comment>
<dbReference type="InterPro" id="IPR036736">
    <property type="entry name" value="ACP-like_sf"/>
</dbReference>
<feature type="domain" description="Carrier" evidence="4">
    <location>
        <begin position="520"/>
        <end position="595"/>
    </location>
</feature>
<keyword evidence="6" id="KW-1185">Reference proteome</keyword>
<dbReference type="PROSITE" id="PS00012">
    <property type="entry name" value="PHOSPHOPANTETHEINE"/>
    <property type="match status" value="1"/>
</dbReference>
<dbReference type="NCBIfam" id="TIGR01733">
    <property type="entry name" value="AA-adenyl-dom"/>
    <property type="match status" value="2"/>
</dbReference>
<dbReference type="InterPro" id="IPR006162">
    <property type="entry name" value="Ppantetheine_attach_site"/>
</dbReference>
<accession>E3BLC0</accession>
<dbReference type="PROSITE" id="PS50075">
    <property type="entry name" value="CARRIER"/>
    <property type="match status" value="2"/>
</dbReference>
<dbReference type="CDD" id="cd05930">
    <property type="entry name" value="A_NRPS"/>
    <property type="match status" value="2"/>
</dbReference>
<dbReference type="STRING" id="796620.VIBC2010_05985"/>
<dbReference type="NCBIfam" id="NF003417">
    <property type="entry name" value="PRK04813.1"/>
    <property type="match status" value="2"/>
</dbReference>
<dbReference type="Gene3D" id="3.30.300.30">
    <property type="match status" value="2"/>
</dbReference>
<dbReference type="InterPro" id="IPR045851">
    <property type="entry name" value="AMP-bd_C_sf"/>
</dbReference>
<dbReference type="InterPro" id="IPR020845">
    <property type="entry name" value="AMP-binding_CS"/>
</dbReference>
<proteinExistence type="predicted"/>
<dbReference type="SUPFAM" id="SSF52777">
    <property type="entry name" value="CoA-dependent acyltransferases"/>
    <property type="match status" value="4"/>
</dbReference>
<dbReference type="InterPro" id="IPR000873">
    <property type="entry name" value="AMP-dep_synth/lig_dom"/>
</dbReference>
<dbReference type="InterPro" id="IPR010071">
    <property type="entry name" value="AA_adenyl_dom"/>
</dbReference>
<dbReference type="Pfam" id="PF00668">
    <property type="entry name" value="Condensation"/>
    <property type="match status" value="2"/>
</dbReference>
<evidence type="ECO:0000256" key="2">
    <source>
        <dbReference type="ARBA" id="ARBA00022450"/>
    </source>
</evidence>
<evidence type="ECO:0000256" key="3">
    <source>
        <dbReference type="ARBA" id="ARBA00022553"/>
    </source>
</evidence>
<dbReference type="GO" id="GO:0005737">
    <property type="term" value="C:cytoplasm"/>
    <property type="evidence" value="ECO:0007669"/>
    <property type="project" value="TreeGrafter"/>
</dbReference>
<gene>
    <name evidence="5" type="ORF">VIBC2010_05985</name>
</gene>
<dbReference type="EMBL" id="AEIU01000079">
    <property type="protein sequence ID" value="EFP96132.1"/>
    <property type="molecule type" value="Genomic_DNA"/>
</dbReference>
<organism evidence="5 6">
    <name type="scientific">Vibrio caribbeanicus ATCC BAA-2122</name>
    <dbReference type="NCBI Taxonomy" id="796620"/>
    <lineage>
        <taxon>Bacteria</taxon>
        <taxon>Pseudomonadati</taxon>
        <taxon>Pseudomonadota</taxon>
        <taxon>Gammaproteobacteria</taxon>
        <taxon>Vibrionales</taxon>
        <taxon>Vibrionaceae</taxon>
        <taxon>Vibrio</taxon>
    </lineage>
</organism>
<dbReference type="InterPro" id="IPR025110">
    <property type="entry name" value="AMP-bd_C"/>
</dbReference>
<dbReference type="SUPFAM" id="SSF56801">
    <property type="entry name" value="Acetyl-CoA synthetase-like"/>
    <property type="match status" value="2"/>
</dbReference>
<dbReference type="GO" id="GO:0044550">
    <property type="term" value="P:secondary metabolite biosynthetic process"/>
    <property type="evidence" value="ECO:0007669"/>
    <property type="project" value="TreeGrafter"/>
</dbReference>
<dbReference type="InterPro" id="IPR009081">
    <property type="entry name" value="PP-bd_ACP"/>
</dbReference>
<dbReference type="OrthoDB" id="9757559at2"/>
<sequence>IDPALTVIDLLDKQVSKFPEKLAACDKSGSISYQNLDSLSNQFGRLLRKNAGIEVDKIAAILMNRSIPMLVSITSLWKAGGGYVPIDPSWPVERQVNLIKSSGAGVVITTRNIMSEELIEKLGNDVQILFYEEETEKFKFESSQSLDRSYVSTSGISCVFFTSGSTGQPKGAAVEHGGMLNHLLAKIDVLEMEEGCRISQNSSQCFDISVWQFFSPIIVGGTTYIYEKDVIGYPKKFIEQLEKDKITVVEVVPSYLTEMLSIINIEGNKLENLKYIMLTGEPITPELVGKWFEVFHHIPMINAYGATETSDDITHFKMVRPLKGKNVPVGYPIRNSRIYIVDENMNRCPIGGLGEICVSGIAVGRGYINNPEKTKENFLKNKFIDIEERFYRMGDIGRWTCDGLVECMGRVDEQVKIRGHRIELGEIRSHILRENDIKDVVVIDYRANDQTELVAFLISESLLSQEVIEKGLRKRLPSYMIPSQYVLLEHFPLNSNGKIDKKELYKKIEAIKSDDLAYVEPETKIEESLQEIWQKILGRPKVGVLDNFYSIGGNSIKAASIVYNIKSLLNIDVTLRQIFEQPNIRDLAKLLEQSNPFTEVKFSPVPEMSSYPTSSSQKRMWLDWMMDPGSSKETMQFAYKLEGEINSNILEKSLKHLVDRHEILRTAFINLDGNPRQKVYIPCDIDFSLKKVVVEEGSDSTFSETEKLIKQDLDEPFELTKPSMFRAYLITSGVESYILLSLHHSICDGWSINVLLQELVTIYDAYSSGVKIELPELDIQYKEFSAWQESQLDRDYMALQKKFWMENLKSAPQPLKINVGNSRPKERTYNGDFHQFSLGTNVSDALSDSLVEQNATLFMWLLSVLNVLCFKYSSERDITIGAPVSGRQHIELTNQIGCYVNTLALRTKFDAEDTFSDLLENVKKVAMKSYENQDYPFEKIIGDLNIIRDPSSSPLFNIMLVLQNTVECGDIQSDKLKLNEISVPLKTSKFDLCFHFKQTSSDIECQIEFNTDIFDKFQIIEMAKCLKIIAISVSQETKTKICEIPVFHDVDIVNEEQSKLFSLNIIDLFEEQVEQTPKEVAVYLENSKVTYAELSSYVNMLTDHLIHDKGVQPNDTVAVLLPRSIEMIISMLAIMKAGASYVPISIDHPKSRKVKLIESTDSGLVITKSNLSIAKSGVDILELTDLSDWNNKFRKIDSLSNRADGSSLAYVMFTSGTTGEPKAVMITHESICNTLTWRRDYYNLDQNDNSLQIPAYTFDSSVEDIFTPLISGASLVLLPQDKSTDLIYIGSQIEQKRVTTLLVTPSLYKLILDEIHYSLTSVRFIVIAGETFNENLVRDHYSRVEHIDLVNEYGPTENSVCSTVKRLDKESKITLGHPITNVGVDLFDEWLQPVPVGVKGEIYLRGAGLSKGYMNDPEQTESRFINHPSLPGTLMYRTGDFARQSENGELIFIGREDDQFKINGIRIESSEIEKALLSHPDVSQCVLKLMKGESSIDYLLAYITAKAPISTSTLRKYLAEILPNIMVPKDFVFLDKLPLTATGKVDKASLPKHSLTIENKVINRPKSRTELELAKIWCEILEKDEVYASDDFFEVGGDSLKAVELLAKIQKKFHVIISLRQIFSNERLSELANLLDKSEKDALEDIGVLSGRREYDLSPNQMRFWILEQYQSEQVSHNITGTIHFSDLELNAFKSAYIALIERHESLRTIFPQVDGRALQRVVPIVSTHTELEVTYLKGGGDHAEELQKLIIEAEVTPFSLEKGPLIRGRILVSDQIGSIFIYTVHHIVADGWSITNMINDLEELYSCFENGNGKTVNDLQIQYIDYTSWLKGKMTGDRLTEHKNFWLKTLNDVNTTLDLKYDKPRPRIKTFNGDSLNFSLSKELSDDLNRICREQGATLFMVLLSLVNILISKRTGQNDIILGTESAGREHPQLKSQIGLYLNLIALRNKVYAGEVFTNFLDEVKRSTLDALEYQHYPVENIVDDLGLKRDPSRLALFDVTVLLQNFDSKLGFGDFSESHSMNKTSKFDLTFEFIEDTNGISGSLEYNTDLFEYQTIELIKQNFLILSSLVAENPMVSIETLMKSLQEAGSVSDDDDFLRDMYALESFEL</sequence>
<evidence type="ECO:0000313" key="6">
    <source>
        <dbReference type="Proteomes" id="UP000002943"/>
    </source>
</evidence>
<dbReference type="Gene3D" id="3.30.559.30">
    <property type="entry name" value="Nonribosomal peptide synthetase, condensation domain"/>
    <property type="match status" value="2"/>
</dbReference>
<dbReference type="Pfam" id="PF00550">
    <property type="entry name" value="PP-binding"/>
    <property type="match status" value="2"/>
</dbReference>
<reference evidence="5 6" key="1">
    <citation type="journal article" date="2012" name="Int. J. Syst. Evol. Microbiol.">
        <title>Vibrio caribbeanicus sp. nov., isolated from the marine sponge Scleritoderma cyanea.</title>
        <authorList>
            <person name="Hoffmann M."/>
            <person name="Monday S.R."/>
            <person name="Allard M.W."/>
            <person name="Strain E.A."/>
            <person name="Whittaker P."/>
            <person name="Naum M."/>
            <person name="McCarthy P.J."/>
            <person name="Lopez J.V."/>
            <person name="Fischer M."/>
            <person name="Brown E.W."/>
        </authorList>
    </citation>
    <scope>NUCLEOTIDE SEQUENCE [LARGE SCALE GENOMIC DNA]</scope>
    <source>
        <strain evidence="5 6">ATCC BAA-2122</strain>
    </source>
</reference>
<dbReference type="eggNOG" id="COG1020">
    <property type="taxonomic scope" value="Bacteria"/>
</dbReference>
<dbReference type="Gene3D" id="1.10.1200.10">
    <property type="entry name" value="ACP-like"/>
    <property type="match status" value="2"/>
</dbReference>
<dbReference type="PROSITE" id="PS00455">
    <property type="entry name" value="AMP_BINDING"/>
    <property type="match status" value="2"/>
</dbReference>
<dbReference type="FunFam" id="3.40.50.980:FF:000001">
    <property type="entry name" value="Non-ribosomal peptide synthetase"/>
    <property type="match status" value="1"/>
</dbReference>
<feature type="non-terminal residue" evidence="5">
    <location>
        <position position="1"/>
    </location>
</feature>
<dbReference type="Proteomes" id="UP000002943">
    <property type="component" value="Unassembled WGS sequence"/>
</dbReference>
<dbReference type="GO" id="GO:0031177">
    <property type="term" value="F:phosphopantetheine binding"/>
    <property type="evidence" value="ECO:0007669"/>
    <property type="project" value="TreeGrafter"/>
</dbReference>
<dbReference type="PANTHER" id="PTHR45527">
    <property type="entry name" value="NONRIBOSOMAL PEPTIDE SYNTHETASE"/>
    <property type="match status" value="1"/>
</dbReference>
<evidence type="ECO:0000313" key="5">
    <source>
        <dbReference type="EMBL" id="EFP96132.1"/>
    </source>
</evidence>
<dbReference type="PANTHER" id="PTHR45527:SF1">
    <property type="entry name" value="FATTY ACID SYNTHASE"/>
    <property type="match status" value="1"/>
</dbReference>
<dbReference type="InterPro" id="IPR023213">
    <property type="entry name" value="CAT-like_dom_sf"/>
</dbReference>
<comment type="caution">
    <text evidence="5">The sequence shown here is derived from an EMBL/GenBank/DDBJ whole genome shotgun (WGS) entry which is preliminary data.</text>
</comment>
<dbReference type="SUPFAM" id="SSF47336">
    <property type="entry name" value="ACP-like"/>
    <property type="match status" value="2"/>
</dbReference>
<dbReference type="Gene3D" id="3.40.50.12780">
    <property type="entry name" value="N-terminal domain of ligase-like"/>
    <property type="match status" value="2"/>
</dbReference>
<dbReference type="Gene3D" id="3.30.559.10">
    <property type="entry name" value="Chloramphenicol acetyltransferase-like domain"/>
    <property type="match status" value="2"/>
</dbReference>
<dbReference type="GO" id="GO:0003824">
    <property type="term" value="F:catalytic activity"/>
    <property type="evidence" value="ECO:0007669"/>
    <property type="project" value="InterPro"/>
</dbReference>
<dbReference type="Pfam" id="PF13193">
    <property type="entry name" value="AMP-binding_C"/>
    <property type="match status" value="1"/>
</dbReference>
<feature type="domain" description="Carrier" evidence="4">
    <location>
        <begin position="1564"/>
        <end position="1639"/>
    </location>
</feature>
<evidence type="ECO:0000259" key="4">
    <source>
        <dbReference type="PROSITE" id="PS50075"/>
    </source>
</evidence>
<protein>
    <submittedName>
        <fullName evidence="5">Tyrocidine synthetase III</fullName>
    </submittedName>
</protein>
<dbReference type="Pfam" id="PF00501">
    <property type="entry name" value="AMP-binding"/>
    <property type="match status" value="2"/>
</dbReference>
<dbReference type="FunFam" id="1.10.1200.10:FF:000005">
    <property type="entry name" value="Nonribosomal peptide synthetase 1"/>
    <property type="match status" value="1"/>
</dbReference>
<dbReference type="FunFam" id="3.40.50.12780:FF:000012">
    <property type="entry name" value="Non-ribosomal peptide synthetase"/>
    <property type="match status" value="1"/>
</dbReference>
<dbReference type="GO" id="GO:0043041">
    <property type="term" value="P:amino acid activation for nonribosomal peptide biosynthetic process"/>
    <property type="evidence" value="ECO:0007669"/>
    <property type="project" value="TreeGrafter"/>
</dbReference>
<keyword evidence="3" id="KW-0597">Phosphoprotein</keyword>
<dbReference type="InterPro" id="IPR042099">
    <property type="entry name" value="ANL_N_sf"/>
</dbReference>
<dbReference type="InterPro" id="IPR001242">
    <property type="entry name" value="Condensation_dom"/>
</dbReference>
<evidence type="ECO:0000256" key="1">
    <source>
        <dbReference type="ARBA" id="ARBA00001957"/>
    </source>
</evidence>